<dbReference type="Proteomes" id="UP000053097">
    <property type="component" value="Unassembled WGS sequence"/>
</dbReference>
<name>A0A026WGG8_OOCBI</name>
<evidence type="ECO:0000313" key="1">
    <source>
        <dbReference type="EMBL" id="EZA54159.1"/>
    </source>
</evidence>
<proteinExistence type="predicted"/>
<protein>
    <submittedName>
        <fullName evidence="1">Uncharacterized protein</fullName>
    </submittedName>
</protein>
<gene>
    <name evidence="1" type="ORF">X777_06009</name>
</gene>
<reference evidence="1 2" key="1">
    <citation type="journal article" date="2014" name="Curr. Biol.">
        <title>The genome of the clonal raider ant Cerapachys biroi.</title>
        <authorList>
            <person name="Oxley P.R."/>
            <person name="Ji L."/>
            <person name="Fetter-Pruneda I."/>
            <person name="McKenzie S.K."/>
            <person name="Li C."/>
            <person name="Hu H."/>
            <person name="Zhang G."/>
            <person name="Kronauer D.J."/>
        </authorList>
    </citation>
    <scope>NUCLEOTIDE SEQUENCE [LARGE SCALE GENOMIC DNA]</scope>
</reference>
<accession>A0A026WGG8</accession>
<dbReference type="AlphaFoldDB" id="A0A026WGG8"/>
<sequence>MEDLVASVEGDYLEDPTKYVVREMEPGPYYGSDEEEILPHVASLSMHPRPDMLSTVPPGVKQGDIIIPAQYIYDKLNSIEKKIDPVMSSLSDIEKRQQATHDMMIILQRSLPRYTTPAISQHRYPIIERRLQ</sequence>
<evidence type="ECO:0000313" key="2">
    <source>
        <dbReference type="Proteomes" id="UP000053097"/>
    </source>
</evidence>
<organism evidence="1 2">
    <name type="scientific">Ooceraea biroi</name>
    <name type="common">Clonal raider ant</name>
    <name type="synonym">Cerapachys biroi</name>
    <dbReference type="NCBI Taxonomy" id="2015173"/>
    <lineage>
        <taxon>Eukaryota</taxon>
        <taxon>Metazoa</taxon>
        <taxon>Ecdysozoa</taxon>
        <taxon>Arthropoda</taxon>
        <taxon>Hexapoda</taxon>
        <taxon>Insecta</taxon>
        <taxon>Pterygota</taxon>
        <taxon>Neoptera</taxon>
        <taxon>Endopterygota</taxon>
        <taxon>Hymenoptera</taxon>
        <taxon>Apocrita</taxon>
        <taxon>Aculeata</taxon>
        <taxon>Formicoidea</taxon>
        <taxon>Formicidae</taxon>
        <taxon>Dorylinae</taxon>
        <taxon>Ooceraea</taxon>
    </lineage>
</organism>
<keyword evidence="2" id="KW-1185">Reference proteome</keyword>
<dbReference type="EMBL" id="KK107260">
    <property type="protein sequence ID" value="EZA54159.1"/>
    <property type="molecule type" value="Genomic_DNA"/>
</dbReference>